<organism evidence="5 6">
    <name type="scientific">Hanseniaspora valbyensis NRRL Y-1626</name>
    <dbReference type="NCBI Taxonomy" id="766949"/>
    <lineage>
        <taxon>Eukaryota</taxon>
        <taxon>Fungi</taxon>
        <taxon>Dikarya</taxon>
        <taxon>Ascomycota</taxon>
        <taxon>Saccharomycotina</taxon>
        <taxon>Saccharomycetes</taxon>
        <taxon>Saccharomycodales</taxon>
        <taxon>Saccharomycodaceae</taxon>
        <taxon>Hanseniaspora</taxon>
    </lineage>
</organism>
<comment type="caution">
    <text evidence="5">The sequence shown here is derived from an EMBL/GenBank/DDBJ whole genome shotgun (WGS) entry which is preliminary data.</text>
</comment>
<keyword evidence="6" id="KW-1185">Reference proteome</keyword>
<evidence type="ECO:0000313" key="5">
    <source>
        <dbReference type="EMBL" id="OBA26093.1"/>
    </source>
</evidence>
<dbReference type="Gene3D" id="3.30.70.330">
    <property type="match status" value="4"/>
</dbReference>
<feature type="domain" description="RRM" evidence="4">
    <location>
        <begin position="3"/>
        <end position="81"/>
    </location>
</feature>
<protein>
    <recommendedName>
        <fullName evidence="4">RRM domain-containing protein</fullName>
    </recommendedName>
</protein>
<reference evidence="6" key="1">
    <citation type="journal article" date="2016" name="Proc. Natl. Acad. Sci. U.S.A.">
        <title>Comparative genomics of biotechnologically important yeasts.</title>
        <authorList>
            <person name="Riley R."/>
            <person name="Haridas S."/>
            <person name="Wolfe K.H."/>
            <person name="Lopes M.R."/>
            <person name="Hittinger C.T."/>
            <person name="Goeker M."/>
            <person name="Salamov A.A."/>
            <person name="Wisecaver J.H."/>
            <person name="Long T.M."/>
            <person name="Calvey C.H."/>
            <person name="Aerts A.L."/>
            <person name="Barry K.W."/>
            <person name="Choi C."/>
            <person name="Clum A."/>
            <person name="Coughlan A.Y."/>
            <person name="Deshpande S."/>
            <person name="Douglass A.P."/>
            <person name="Hanson S.J."/>
            <person name="Klenk H.-P."/>
            <person name="LaButti K.M."/>
            <person name="Lapidus A."/>
            <person name="Lindquist E.A."/>
            <person name="Lipzen A.M."/>
            <person name="Meier-Kolthoff J.P."/>
            <person name="Ohm R.A."/>
            <person name="Otillar R.P."/>
            <person name="Pangilinan J.L."/>
            <person name="Peng Y."/>
            <person name="Rokas A."/>
            <person name="Rosa C.A."/>
            <person name="Scheuner C."/>
            <person name="Sibirny A.A."/>
            <person name="Slot J.C."/>
            <person name="Stielow J.B."/>
            <person name="Sun H."/>
            <person name="Kurtzman C.P."/>
            <person name="Blackwell M."/>
            <person name="Grigoriev I.V."/>
            <person name="Jeffries T.W."/>
        </authorList>
    </citation>
    <scope>NUCLEOTIDE SEQUENCE [LARGE SCALE GENOMIC DNA]</scope>
    <source>
        <strain evidence="6">NRRL Y-1626</strain>
    </source>
</reference>
<evidence type="ECO:0000259" key="4">
    <source>
        <dbReference type="PROSITE" id="PS50102"/>
    </source>
</evidence>
<evidence type="ECO:0000256" key="3">
    <source>
        <dbReference type="PROSITE-ProRule" id="PRU00176"/>
    </source>
</evidence>
<accession>A0A1B7TBJ7</accession>
<dbReference type="EMBL" id="LXPE01000024">
    <property type="protein sequence ID" value="OBA26093.1"/>
    <property type="molecule type" value="Genomic_DNA"/>
</dbReference>
<feature type="domain" description="RRM" evidence="4">
    <location>
        <begin position="91"/>
        <end position="160"/>
    </location>
</feature>
<sequence length="403" mass="46598">NLTAIFIGDLAKNIDEKKLKYYFKEYKSLVSVKICRSVTTGEPLGHGYLNFSDEKEALTAVEKYNYTPIDGKEVRMMQSLRNSFFRKNMGTNVFFSNMPLDTFEMTTREFYDMFKHYGKIYSCKLDRRKFIGFIYFENDLSATNVIKDYNDKLFHGSIIKCGIHFDKDVRNLPEFGRRVSKLDKTKLMKETILTEQNEVVSPDLPPNDVTGNKIAHPNAIYIIGLPKSCNNDVTLDLFSRAGPIKSVHTCPKYSSNYRYAYITFKKGSDCQKAIQMFDNKLVKGRLVRACKADKKEATEAFYEKNKLDEVNTSEYQEVFYDDAEDYKATVYVSNLSEVCNNGFITELCRQNNIKFKEIKIKWFDQQSCTFAGYVNCVNDKEAAKLFSFMNGRLIGDTVIECSW</sequence>
<dbReference type="PANTHER" id="PTHR24012">
    <property type="entry name" value="RNA BINDING PROTEIN"/>
    <property type="match status" value="1"/>
</dbReference>
<evidence type="ECO:0000256" key="2">
    <source>
        <dbReference type="ARBA" id="ARBA00022884"/>
    </source>
</evidence>
<evidence type="ECO:0000313" key="6">
    <source>
        <dbReference type="Proteomes" id="UP000092321"/>
    </source>
</evidence>
<dbReference type="SUPFAM" id="SSF54928">
    <property type="entry name" value="RNA-binding domain, RBD"/>
    <property type="match status" value="2"/>
</dbReference>
<dbReference type="Pfam" id="PF00076">
    <property type="entry name" value="RRM_1"/>
    <property type="match status" value="3"/>
</dbReference>
<feature type="non-terminal residue" evidence="5">
    <location>
        <position position="1"/>
    </location>
</feature>
<dbReference type="InterPro" id="IPR000504">
    <property type="entry name" value="RRM_dom"/>
</dbReference>
<proteinExistence type="predicted"/>
<evidence type="ECO:0000256" key="1">
    <source>
        <dbReference type="ARBA" id="ARBA00022737"/>
    </source>
</evidence>
<dbReference type="PROSITE" id="PS50102">
    <property type="entry name" value="RRM"/>
    <property type="match status" value="3"/>
</dbReference>
<feature type="domain" description="RRM" evidence="4">
    <location>
        <begin position="218"/>
        <end position="294"/>
    </location>
</feature>
<keyword evidence="1" id="KW-0677">Repeat</keyword>
<feature type="non-terminal residue" evidence="5">
    <location>
        <position position="403"/>
    </location>
</feature>
<dbReference type="InterPro" id="IPR035979">
    <property type="entry name" value="RBD_domain_sf"/>
</dbReference>
<dbReference type="InterPro" id="IPR012677">
    <property type="entry name" value="Nucleotide-bd_a/b_plait_sf"/>
</dbReference>
<dbReference type="GO" id="GO:0003723">
    <property type="term" value="F:RNA binding"/>
    <property type="evidence" value="ECO:0007669"/>
    <property type="project" value="UniProtKB-UniRule"/>
</dbReference>
<name>A0A1B7TBJ7_9ASCO</name>
<dbReference type="CDD" id="cd21603">
    <property type="entry name" value="RRM3_PES4_MIP6"/>
    <property type="match status" value="1"/>
</dbReference>
<dbReference type="AlphaFoldDB" id="A0A1B7TBJ7"/>
<dbReference type="OrthoDB" id="1749473at2759"/>
<gene>
    <name evidence="5" type="ORF">HANVADRAFT_15232</name>
</gene>
<dbReference type="SMART" id="SM00360">
    <property type="entry name" value="RRM"/>
    <property type="match status" value="4"/>
</dbReference>
<keyword evidence="2 3" id="KW-0694">RNA-binding</keyword>
<dbReference type="Proteomes" id="UP000092321">
    <property type="component" value="Unassembled WGS sequence"/>
</dbReference>